<dbReference type="PaxDb" id="4577-GRMZM2G346513_P01"/>
<reference evidence="1" key="1">
    <citation type="submission" date="2015-12" db="EMBL/GenBank/DDBJ databases">
        <title>Update maize B73 reference genome by single molecule sequencing technologies.</title>
        <authorList>
            <consortium name="Maize Genome Sequencing Project"/>
            <person name="Ware D."/>
        </authorList>
    </citation>
    <scope>NUCLEOTIDE SEQUENCE [LARGE SCALE GENOMIC DNA]</scope>
    <source>
        <tissue evidence="1">Seedling</tissue>
    </source>
</reference>
<dbReference type="AlphaFoldDB" id="A0A1D6MWD4"/>
<evidence type="ECO:0000313" key="1">
    <source>
        <dbReference type="EMBL" id="ONM33095.1"/>
    </source>
</evidence>
<gene>
    <name evidence="1" type="ORF">ZEAMMB73_Zm00001d041475</name>
</gene>
<organism evidence="1">
    <name type="scientific">Zea mays</name>
    <name type="common">Maize</name>
    <dbReference type="NCBI Taxonomy" id="4577"/>
    <lineage>
        <taxon>Eukaryota</taxon>
        <taxon>Viridiplantae</taxon>
        <taxon>Streptophyta</taxon>
        <taxon>Embryophyta</taxon>
        <taxon>Tracheophyta</taxon>
        <taxon>Spermatophyta</taxon>
        <taxon>Magnoliopsida</taxon>
        <taxon>Liliopsida</taxon>
        <taxon>Poales</taxon>
        <taxon>Poaceae</taxon>
        <taxon>PACMAD clade</taxon>
        <taxon>Panicoideae</taxon>
        <taxon>Andropogonodae</taxon>
        <taxon>Andropogoneae</taxon>
        <taxon>Tripsacinae</taxon>
        <taxon>Zea</taxon>
    </lineage>
</organism>
<proteinExistence type="predicted"/>
<dbReference type="EMBL" id="CM007649">
    <property type="protein sequence ID" value="ONM33095.1"/>
    <property type="molecule type" value="Genomic_DNA"/>
</dbReference>
<sequence>MPWWPPATSFHYLSLCSQSASSTYCGTVANQSQGCAPPDCVVSLSLAPKRSRLPAPGDADELSVIEDQIAWIVHIIASIVK</sequence>
<protein>
    <submittedName>
        <fullName evidence="1">Septin and tuftelin-interacting protein 1 homolog 1</fullName>
    </submittedName>
</protein>
<name>A0A1D6MWD4_MAIZE</name>
<accession>A0A1D6MWD4</accession>